<evidence type="ECO:0000256" key="4">
    <source>
        <dbReference type="ARBA" id="ARBA00022692"/>
    </source>
</evidence>
<dbReference type="Proteomes" id="UP001154420">
    <property type="component" value="Unassembled WGS sequence"/>
</dbReference>
<dbReference type="InterPro" id="IPR035906">
    <property type="entry name" value="MetI-like_sf"/>
</dbReference>
<evidence type="ECO:0000256" key="7">
    <source>
        <dbReference type="RuleBase" id="RU363032"/>
    </source>
</evidence>
<protein>
    <submittedName>
        <fullName evidence="9">Sugar ABC transporter permease</fullName>
    </submittedName>
</protein>
<feature type="transmembrane region" description="Helical" evidence="7">
    <location>
        <begin position="136"/>
        <end position="161"/>
    </location>
</feature>
<comment type="caution">
    <text evidence="9">The sequence shown here is derived from an EMBL/GenBank/DDBJ whole genome shotgun (WGS) entry which is preliminary data.</text>
</comment>
<dbReference type="PROSITE" id="PS50928">
    <property type="entry name" value="ABC_TM1"/>
    <property type="match status" value="1"/>
</dbReference>
<keyword evidence="2 7" id="KW-0813">Transport</keyword>
<dbReference type="OrthoDB" id="2637002at2"/>
<keyword evidence="3" id="KW-1003">Cell membrane</keyword>
<dbReference type="GO" id="GO:0005886">
    <property type="term" value="C:plasma membrane"/>
    <property type="evidence" value="ECO:0007669"/>
    <property type="project" value="UniProtKB-SubCell"/>
</dbReference>
<reference evidence="9" key="1">
    <citation type="submission" date="2018-09" db="EMBL/GenBank/DDBJ databases">
        <title>Murine metabolic-syndrome-specific gut microbial biobank.</title>
        <authorList>
            <person name="Liu C."/>
        </authorList>
    </citation>
    <scope>NUCLEOTIDE SEQUENCE</scope>
    <source>
        <strain evidence="9">D42-62</strain>
    </source>
</reference>
<dbReference type="InterPro" id="IPR000515">
    <property type="entry name" value="MetI-like"/>
</dbReference>
<feature type="transmembrane region" description="Helical" evidence="7">
    <location>
        <begin position="181"/>
        <end position="204"/>
    </location>
</feature>
<evidence type="ECO:0000256" key="6">
    <source>
        <dbReference type="ARBA" id="ARBA00023136"/>
    </source>
</evidence>
<dbReference type="Gene3D" id="1.10.3720.10">
    <property type="entry name" value="MetI-like"/>
    <property type="match status" value="1"/>
</dbReference>
<feature type="transmembrane region" description="Helical" evidence="7">
    <location>
        <begin position="94"/>
        <end position="115"/>
    </location>
</feature>
<dbReference type="Pfam" id="PF00528">
    <property type="entry name" value="BPD_transp_1"/>
    <property type="match status" value="1"/>
</dbReference>
<proteinExistence type="inferred from homology"/>
<feature type="transmembrane region" description="Helical" evidence="7">
    <location>
        <begin position="31"/>
        <end position="57"/>
    </location>
</feature>
<keyword evidence="10" id="KW-1185">Reference proteome</keyword>
<accession>A0A9X5GR07</accession>
<name>A0A9X5GR07_9FIRM</name>
<evidence type="ECO:0000313" key="9">
    <source>
        <dbReference type="EMBL" id="NBJ91570.1"/>
    </source>
</evidence>
<evidence type="ECO:0000256" key="5">
    <source>
        <dbReference type="ARBA" id="ARBA00022989"/>
    </source>
</evidence>
<dbReference type="RefSeq" id="WP_160558646.1">
    <property type="nucleotide sequence ID" value="NZ_QZDT01000002.1"/>
</dbReference>
<organism evidence="9 10">
    <name type="scientific">Parablautia muri</name>
    <dbReference type="NCBI Taxonomy" id="2320879"/>
    <lineage>
        <taxon>Bacteria</taxon>
        <taxon>Bacillati</taxon>
        <taxon>Bacillota</taxon>
        <taxon>Clostridia</taxon>
        <taxon>Lachnospirales</taxon>
        <taxon>Lachnospiraceae</taxon>
        <taxon>Parablautia</taxon>
    </lineage>
</organism>
<dbReference type="PANTHER" id="PTHR43227:SF11">
    <property type="entry name" value="BLL4140 PROTEIN"/>
    <property type="match status" value="1"/>
</dbReference>
<sequence length="319" mass="36497">MCMKKVKAVKRGTAAVPKQPFKSHFKRYWQLYLMMLIPIIHILVFKYVPMLGSVLAFRRYRPGMSPFGTEWVGFHYFKRFLTDSMFWRAFRNTLVLSFMNLIINFPIPIIFAIFLNEVKNARFKKLVQTVSYMPRFISTVVVIAILGELLSPSSGMVNNFLQNVFGIVPVYFMNEAKYFRWLYVFTDTWQFMGWTAIIYLAAITGINTELYEAAEMDGATRIQKVFHVTLPSILPTIMVMLILDVGRMLTLGFEKVLLMYTPANSGVSDIIDTLVYRTGLTNQNYSYATAIGLFSGLIGVILVTVSNTVSRKLTGDGIY</sequence>
<evidence type="ECO:0000256" key="2">
    <source>
        <dbReference type="ARBA" id="ARBA00022448"/>
    </source>
</evidence>
<comment type="similarity">
    <text evidence="7">Belongs to the binding-protein-dependent transport system permease family.</text>
</comment>
<evidence type="ECO:0000256" key="1">
    <source>
        <dbReference type="ARBA" id="ARBA00004651"/>
    </source>
</evidence>
<dbReference type="GO" id="GO:0055085">
    <property type="term" value="P:transmembrane transport"/>
    <property type="evidence" value="ECO:0007669"/>
    <property type="project" value="InterPro"/>
</dbReference>
<dbReference type="AlphaFoldDB" id="A0A9X5GR07"/>
<dbReference type="CDD" id="cd06261">
    <property type="entry name" value="TM_PBP2"/>
    <property type="match status" value="1"/>
</dbReference>
<keyword evidence="5 7" id="KW-1133">Transmembrane helix</keyword>
<gene>
    <name evidence="9" type="ORF">D5281_02930</name>
</gene>
<feature type="domain" description="ABC transmembrane type-1" evidence="8">
    <location>
        <begin position="90"/>
        <end position="306"/>
    </location>
</feature>
<dbReference type="EMBL" id="QZDT01000002">
    <property type="protein sequence ID" value="NBJ91570.1"/>
    <property type="molecule type" value="Genomic_DNA"/>
</dbReference>
<feature type="transmembrane region" description="Helical" evidence="7">
    <location>
        <begin position="225"/>
        <end position="243"/>
    </location>
</feature>
<keyword evidence="6 7" id="KW-0472">Membrane</keyword>
<evidence type="ECO:0000259" key="8">
    <source>
        <dbReference type="PROSITE" id="PS50928"/>
    </source>
</evidence>
<dbReference type="PANTHER" id="PTHR43227">
    <property type="entry name" value="BLL4140 PROTEIN"/>
    <property type="match status" value="1"/>
</dbReference>
<dbReference type="InterPro" id="IPR050809">
    <property type="entry name" value="UgpAE/MalFG_permease"/>
</dbReference>
<evidence type="ECO:0000256" key="3">
    <source>
        <dbReference type="ARBA" id="ARBA00022475"/>
    </source>
</evidence>
<evidence type="ECO:0000313" key="10">
    <source>
        <dbReference type="Proteomes" id="UP001154420"/>
    </source>
</evidence>
<dbReference type="SUPFAM" id="SSF161098">
    <property type="entry name" value="MetI-like"/>
    <property type="match status" value="1"/>
</dbReference>
<feature type="transmembrane region" description="Helical" evidence="7">
    <location>
        <begin position="285"/>
        <end position="305"/>
    </location>
</feature>
<comment type="subcellular location">
    <subcellularLocation>
        <location evidence="1 7">Cell membrane</location>
        <topology evidence="1 7">Multi-pass membrane protein</topology>
    </subcellularLocation>
</comment>
<keyword evidence="4 7" id="KW-0812">Transmembrane</keyword>